<gene>
    <name evidence="1" type="ORF">FRZ06_20760</name>
</gene>
<evidence type="ECO:0000313" key="1">
    <source>
        <dbReference type="EMBL" id="QOX65609.1"/>
    </source>
</evidence>
<protein>
    <submittedName>
        <fullName evidence="1">XRE family transcriptional regulator</fullName>
    </submittedName>
</protein>
<organism evidence="1 2">
    <name type="scientific">Anoxybacterium hadale</name>
    <dbReference type="NCBI Taxonomy" id="3408580"/>
    <lineage>
        <taxon>Bacteria</taxon>
        <taxon>Bacillati</taxon>
        <taxon>Bacillota</taxon>
        <taxon>Clostridia</taxon>
        <taxon>Peptostreptococcales</taxon>
        <taxon>Anaerovoracaceae</taxon>
        <taxon>Anoxybacterium</taxon>
    </lineage>
</organism>
<sequence>MKENITYSECLSGILSALNMKSSKLSREINIDSSLIYKWLRNERVPSNESPYIELILDSIMKRLDNLVQRNAVIELLARYEVPLSSPTEESLKFSLRLFLQSSQNYSLKVQNKLKHSRKNVTIKAQQQNAIRANTDSGNEDLSARNEMEHRNAIQLIGRTRAQLTSGHDKVQIISGSSEILCAIINLLLTAMKKHNSREPILLTCNSDLLLSPGAQELTRMLVQIMDELLRCGREIVLLIKVDENGKRTVRIIENLHLLSAGNLKVYYHKKSGESFFNKELCIVPKAGAICGFSTQSEGVPDSAFLFQSRQSIEIWSARYYQDLSAAVPLLKIYPPQDSYEFQKVFADIEEHPGNKYVFKEGLSTTTMPSALYEKYLKLTGITGQELSYRIHLHNRRLEAFHVQIRSYQYKDIYFIEALDDLIENNKYSFDENYILRNIKPDNIDIICQLEYLIYLLQTYDNYEIAFVSKNDYPHIVNINWMVKYDGLVMIETYHHVIKKDISHQEKNFTISDKSIVKAFHNYFLFLWDELSEETKDKKKAIKKLRQLIKQCRKKSEHSLSVDSLQ</sequence>
<evidence type="ECO:0000313" key="2">
    <source>
        <dbReference type="Proteomes" id="UP000594014"/>
    </source>
</evidence>
<reference evidence="1" key="1">
    <citation type="submission" date="2019-08" db="EMBL/GenBank/DDBJ databases">
        <title>Genome sequence of Clostridiales bacterium MT110.</title>
        <authorList>
            <person name="Cao J."/>
        </authorList>
    </citation>
    <scope>NUCLEOTIDE SEQUENCE</scope>
    <source>
        <strain evidence="1">MT110</strain>
    </source>
</reference>
<proteinExistence type="predicted"/>
<name>A0ACD1AGZ7_9FIRM</name>
<dbReference type="EMBL" id="CP042469">
    <property type="protein sequence ID" value="QOX65609.1"/>
    <property type="molecule type" value="Genomic_DNA"/>
</dbReference>
<accession>A0ACD1AGZ7</accession>
<dbReference type="Proteomes" id="UP000594014">
    <property type="component" value="Chromosome"/>
</dbReference>
<keyword evidence="2" id="KW-1185">Reference proteome</keyword>